<gene>
    <name evidence="1" type="ordered locus">Aasi_1918</name>
</gene>
<dbReference type="InterPro" id="IPR051354">
    <property type="entry name" value="Transposase_27_IS1"/>
</dbReference>
<dbReference type="eggNOG" id="COG3677">
    <property type="taxonomic scope" value="Bacteria"/>
</dbReference>
<dbReference type="AlphaFoldDB" id="C3L491"/>
<dbReference type="Proteomes" id="UP000001227">
    <property type="component" value="Chromosome"/>
</dbReference>
<dbReference type="PANTHER" id="PTHR33293:SF2">
    <property type="entry name" value="TRANSPOSASE"/>
    <property type="match status" value="1"/>
</dbReference>
<accession>C3L491</accession>
<evidence type="ECO:0000313" key="1">
    <source>
        <dbReference type="EMBL" id="ACP21132.1"/>
    </source>
</evidence>
<dbReference type="EMBL" id="CP001102">
    <property type="protein sequence ID" value="ACP21132.1"/>
    <property type="molecule type" value="Genomic_DNA"/>
</dbReference>
<evidence type="ECO:0000313" key="2">
    <source>
        <dbReference type="Proteomes" id="UP000001227"/>
    </source>
</evidence>
<dbReference type="PANTHER" id="PTHR33293">
    <property type="entry name" value="INSERTION ELEMENT IS1 1 PROTEIN INSB-RELATED"/>
    <property type="match status" value="1"/>
</dbReference>
<name>C3L491_AMOA5</name>
<protein>
    <submittedName>
        <fullName evidence="1">Uncharacterized protein</fullName>
    </submittedName>
</protein>
<keyword evidence="2" id="KW-1185">Reference proteome</keyword>
<reference evidence="1 2" key="1">
    <citation type="journal article" date="2010" name="J. Bacteriol.">
        <title>The genome of the amoeba symbiont 'Candidatus Amoebophilus asiaticus' reveals common mechanisms for host cell interaction among amoeba-associated bacteria.</title>
        <authorList>
            <person name="Schmitz-Esser S."/>
            <person name="Tischler P."/>
            <person name="Arnold R."/>
            <person name="Montanaro J."/>
            <person name="Wagner M."/>
            <person name="Rattei T."/>
            <person name="Horn M."/>
        </authorList>
    </citation>
    <scope>NUCLEOTIDE SEQUENCE [LARGE SCALE GENOMIC DNA]</scope>
    <source>
        <strain evidence="1 2">5a2</strain>
    </source>
</reference>
<organism evidence="1 2">
    <name type="scientific">Amoebophilus asiaticus (strain 5a2)</name>
    <dbReference type="NCBI Taxonomy" id="452471"/>
    <lineage>
        <taxon>Bacteria</taxon>
        <taxon>Pseudomonadati</taxon>
        <taxon>Bacteroidota</taxon>
        <taxon>Cytophagia</taxon>
        <taxon>Cytophagales</taxon>
        <taxon>Amoebophilaceae</taxon>
        <taxon>Candidatus Amoebophilus</taxon>
    </lineage>
</organism>
<sequence length="119" mass="13694">MFFRRKSINYPKCSNIQNCKNEITKRHTTLSIQELPVSLYSQPKSGVKPIQTKRLALQLYLEGLGFRAIGNLLQISYGTVYQWIEASGEQATLPTHYPRARRGIELDELHTYVGSKKYC</sequence>
<dbReference type="KEGG" id="aas:Aasi_1918"/>
<dbReference type="Pfam" id="PF13384">
    <property type="entry name" value="HTH_23"/>
    <property type="match status" value="1"/>
</dbReference>
<dbReference type="HOGENOM" id="CLU_076276_1_0_10"/>
<proteinExistence type="predicted"/>